<feature type="domain" description="DNA ligase D 3'-phosphoesterase" evidence="2">
    <location>
        <begin position="99"/>
        <end position="156"/>
    </location>
</feature>
<name>A0A427YGV5_9TREE</name>
<evidence type="ECO:0000313" key="4">
    <source>
        <dbReference type="Proteomes" id="UP000279259"/>
    </source>
</evidence>
<comment type="caution">
    <text evidence="3">The sequence shown here is derived from an EMBL/GenBank/DDBJ whole genome shotgun (WGS) entry which is preliminary data.</text>
</comment>
<feature type="compositionally biased region" description="Basic and acidic residues" evidence="1">
    <location>
        <begin position="1"/>
        <end position="11"/>
    </location>
</feature>
<dbReference type="EMBL" id="RSCD01000010">
    <property type="protein sequence ID" value="RSH90385.1"/>
    <property type="molecule type" value="Genomic_DNA"/>
</dbReference>
<feature type="compositionally biased region" description="Basic residues" evidence="1">
    <location>
        <begin position="211"/>
        <end position="228"/>
    </location>
</feature>
<gene>
    <name evidence="3" type="ORF">EHS25_000990</name>
</gene>
<dbReference type="OrthoDB" id="2588098at2759"/>
<dbReference type="AlphaFoldDB" id="A0A427YGV5"/>
<keyword evidence="4" id="KW-1185">Reference proteome</keyword>
<dbReference type="PANTHER" id="PTHR39465">
    <property type="entry name" value="DNA LIGASE D, 3'-PHOSPHOESTERASE DOMAIN"/>
    <property type="match status" value="1"/>
</dbReference>
<dbReference type="Pfam" id="PF13298">
    <property type="entry name" value="LigD_N"/>
    <property type="match status" value="1"/>
</dbReference>
<feature type="region of interest" description="Disordered" evidence="1">
    <location>
        <begin position="1"/>
        <end position="80"/>
    </location>
</feature>
<feature type="region of interest" description="Disordered" evidence="1">
    <location>
        <begin position="153"/>
        <end position="180"/>
    </location>
</feature>
<sequence length="370" mass="40820">MWTLHKLETNKRSRPSSASLPNSNAKSPSPRLISKPGPGELALDTGSREGAGSEEGSDSKEGVEGGVTGPGNGRPWPEFTDEEVDKFPAVGKRNFWCIQRHQARALHYDLRIQLDGGTLSWAVPKGLLGISKNGESSRLAVQTEIHPISYTLHEGSDGKLNPSGKRCGTSECIDTPDVPVPKESSVLWDVGTYTIDRPGDEEDSDSEDERRRKRRRLAGQGGQKRRIRRHEEDKLREAWTKIKQGSRLRSFHFTLKSGVKMTNHSFILILLADNPLSTGYLSGGRKKDSWIIRLPKGVEGYSWGKGGEEGDESGRSVKTGRTFKEVCSARPEKAKLWQTELSMFAGWGEDVDELAKKVEEVGKAGKVSSL</sequence>
<dbReference type="PANTHER" id="PTHR39465:SF1">
    <property type="entry name" value="DNA LIGASE D 3'-PHOSPHOESTERASE DOMAIN-CONTAINING PROTEIN"/>
    <property type="match status" value="1"/>
</dbReference>
<protein>
    <recommendedName>
        <fullName evidence="2">DNA ligase D 3'-phosphoesterase domain-containing protein</fullName>
    </recommendedName>
</protein>
<dbReference type="InterPro" id="IPR014144">
    <property type="entry name" value="LigD_PE_domain"/>
</dbReference>
<feature type="compositionally biased region" description="Polar residues" evidence="1">
    <location>
        <begin position="15"/>
        <end position="27"/>
    </location>
</feature>
<reference evidence="3 4" key="1">
    <citation type="submission" date="2018-11" db="EMBL/GenBank/DDBJ databases">
        <title>Genome sequence of Saitozyma podzolica DSM 27192.</title>
        <authorList>
            <person name="Aliyu H."/>
            <person name="Gorte O."/>
            <person name="Ochsenreither K."/>
        </authorList>
    </citation>
    <scope>NUCLEOTIDE SEQUENCE [LARGE SCALE GENOMIC DNA]</scope>
    <source>
        <strain evidence="3 4">DSM 27192</strain>
    </source>
</reference>
<evidence type="ECO:0000313" key="3">
    <source>
        <dbReference type="EMBL" id="RSH90385.1"/>
    </source>
</evidence>
<organism evidence="3 4">
    <name type="scientific">Saitozyma podzolica</name>
    <dbReference type="NCBI Taxonomy" id="1890683"/>
    <lineage>
        <taxon>Eukaryota</taxon>
        <taxon>Fungi</taxon>
        <taxon>Dikarya</taxon>
        <taxon>Basidiomycota</taxon>
        <taxon>Agaricomycotina</taxon>
        <taxon>Tremellomycetes</taxon>
        <taxon>Tremellales</taxon>
        <taxon>Trimorphomycetaceae</taxon>
        <taxon>Saitozyma</taxon>
    </lineage>
</organism>
<feature type="region of interest" description="Disordered" evidence="1">
    <location>
        <begin position="194"/>
        <end position="232"/>
    </location>
</feature>
<evidence type="ECO:0000259" key="2">
    <source>
        <dbReference type="Pfam" id="PF13298"/>
    </source>
</evidence>
<dbReference type="Proteomes" id="UP000279259">
    <property type="component" value="Unassembled WGS sequence"/>
</dbReference>
<proteinExistence type="predicted"/>
<evidence type="ECO:0000256" key="1">
    <source>
        <dbReference type="SAM" id="MobiDB-lite"/>
    </source>
</evidence>
<accession>A0A427YGV5</accession>